<evidence type="ECO:0000259" key="10">
    <source>
        <dbReference type="PROSITE" id="PS51471"/>
    </source>
</evidence>
<protein>
    <recommendedName>
        <fullName evidence="7">hypoxia-inducible factor-proline dioxygenase</fullName>
        <ecNumber evidence="7">1.14.11.29</ecNumber>
    </recommendedName>
</protein>
<evidence type="ECO:0000256" key="5">
    <source>
        <dbReference type="ARBA" id="ARBA00023002"/>
    </source>
</evidence>
<dbReference type="GO" id="GO:0005634">
    <property type="term" value="C:nucleus"/>
    <property type="evidence" value="ECO:0007669"/>
    <property type="project" value="TreeGrafter"/>
</dbReference>
<feature type="domain" description="Fe2OG dioxygenase" evidence="10">
    <location>
        <begin position="593"/>
        <end position="697"/>
    </location>
</feature>
<feature type="compositionally biased region" description="Gly residues" evidence="9">
    <location>
        <begin position="327"/>
        <end position="338"/>
    </location>
</feature>
<evidence type="ECO:0000256" key="6">
    <source>
        <dbReference type="ARBA" id="ARBA00023004"/>
    </source>
</evidence>
<evidence type="ECO:0000256" key="2">
    <source>
        <dbReference type="ARBA" id="ARBA00022723"/>
    </source>
</evidence>
<reference evidence="12" key="1">
    <citation type="submission" date="2025-08" db="UniProtKB">
        <authorList>
            <consortium name="RefSeq"/>
        </authorList>
    </citation>
    <scope>IDENTIFICATION</scope>
    <source>
        <tissue evidence="12">Sperm</tissue>
    </source>
</reference>
<feature type="region of interest" description="Disordered" evidence="9">
    <location>
        <begin position="1"/>
        <end position="54"/>
    </location>
</feature>
<keyword evidence="11" id="KW-1185">Reference proteome</keyword>
<dbReference type="RefSeq" id="XP_032804065.1">
    <property type="nucleotide sequence ID" value="XM_032948174.1"/>
</dbReference>
<keyword evidence="2" id="KW-0479">Metal-binding</keyword>
<organism evidence="11 12">
    <name type="scientific">Petromyzon marinus</name>
    <name type="common">Sea lamprey</name>
    <dbReference type="NCBI Taxonomy" id="7757"/>
    <lineage>
        <taxon>Eukaryota</taxon>
        <taxon>Metazoa</taxon>
        <taxon>Chordata</taxon>
        <taxon>Craniata</taxon>
        <taxon>Vertebrata</taxon>
        <taxon>Cyclostomata</taxon>
        <taxon>Hyperoartia</taxon>
        <taxon>Petromyzontiformes</taxon>
        <taxon>Petromyzontidae</taxon>
        <taxon>Petromyzon</taxon>
    </lineage>
</organism>
<dbReference type="Gene3D" id="2.60.120.620">
    <property type="entry name" value="q2cbj1_9rhob like domain"/>
    <property type="match status" value="1"/>
</dbReference>
<dbReference type="GO" id="GO:0008198">
    <property type="term" value="F:ferrous iron binding"/>
    <property type="evidence" value="ECO:0007669"/>
    <property type="project" value="TreeGrafter"/>
</dbReference>
<dbReference type="InterPro" id="IPR044862">
    <property type="entry name" value="Pro_4_hyd_alph_FE2OG_OXY"/>
</dbReference>
<dbReference type="Proteomes" id="UP001318040">
    <property type="component" value="Chromosome 6"/>
</dbReference>
<dbReference type="EC" id="1.14.11.29" evidence="7"/>
<gene>
    <name evidence="12" type="primary">LOC116939592</name>
</gene>
<comment type="cofactor">
    <cofactor evidence="1">
        <name>L-ascorbate</name>
        <dbReference type="ChEBI" id="CHEBI:38290"/>
    </cofactor>
</comment>
<dbReference type="GeneID" id="116939592"/>
<feature type="region of interest" description="Disordered" evidence="9">
    <location>
        <begin position="103"/>
        <end position="136"/>
    </location>
</feature>
<evidence type="ECO:0000313" key="12">
    <source>
        <dbReference type="RefSeq" id="XP_032804065.1"/>
    </source>
</evidence>
<proteinExistence type="predicted"/>
<evidence type="ECO:0000256" key="1">
    <source>
        <dbReference type="ARBA" id="ARBA00001961"/>
    </source>
</evidence>
<feature type="compositionally biased region" description="Gly residues" evidence="9">
    <location>
        <begin position="349"/>
        <end position="365"/>
    </location>
</feature>
<name>A0AAJ7WNG4_PETMA</name>
<dbReference type="GO" id="GO:0005737">
    <property type="term" value="C:cytoplasm"/>
    <property type="evidence" value="ECO:0007669"/>
    <property type="project" value="TreeGrafter"/>
</dbReference>
<accession>A0AAJ7WNG4</accession>
<dbReference type="Pfam" id="PF13640">
    <property type="entry name" value="2OG-FeII_Oxy_3"/>
    <property type="match status" value="1"/>
</dbReference>
<keyword evidence="6" id="KW-0408">Iron</keyword>
<evidence type="ECO:0000256" key="7">
    <source>
        <dbReference type="ARBA" id="ARBA00039004"/>
    </source>
</evidence>
<sequence length="728" mass="78477">MKRRHETGQYELPNRGVLGAKRARLDLNGPPTMPGHDPLGQEEEENEQGEDVEENEGVYKNFPGLADWDWVRDVGPHGASVPGWPSLGSPVAELFNVPGSALPGSERKCNAPSLEEGPSDDGGGGGANRRAPTCRRLSRRGHVAGKVCARSHPEMFVPSGASCGNAFLRGGYGGDDVILGESTTLGGHGGDVAHGEVRGCAGHREDVIYGRVGRYEGAITHVEDRIYGRDVPHGGTKECVGGDLLHGGEERHGAHGQGGGYYENMAHGSIGGQGEDITQGGEGGYGRNVTRGEERRYGQDVIHGRQREVGELSHAGEGRERDPPHGGFPGTVTHGGGTRGEDVTHEGTGQQGRHGGDGGHGGVAYGGEDVSEGHGGAGDGPEVEWCRRWWDANSSHGTQFSKPPSYHPDSERDIHCNHQQQYHQHGGPMVPSHVPPLHHNSHHTNNHDPDYYHDNSYNVHPHQQQQHQTPERLQVECNGGPAAAAAGGGGGSSLRDMALGLVVPHMERFGFCILDRFLGEESGSYVLAEVQGLRTAGLLRAGQLVSPRHDSAVVRGDRTAWVDGREASCPATGRLLAAMDELVAACGRRLGGYTITCRTRGMVACYPGRGTGYVRHVDNPTGDGRCVTCIYYLNQRWETKQLGGVLRIFPGGGLEGRPADVEPRFDRLLLFWSDRRTPHEVLPTFGTRFAITVWYFDAEERARAKQRYRSTVGEKEPSVQLTAAHSQR</sequence>
<evidence type="ECO:0000313" key="11">
    <source>
        <dbReference type="Proteomes" id="UP001318040"/>
    </source>
</evidence>
<keyword evidence="4" id="KW-0223">Dioxygenase</keyword>
<keyword evidence="3" id="KW-0847">Vitamin C</keyword>
<dbReference type="InterPro" id="IPR005123">
    <property type="entry name" value="Oxoglu/Fe-dep_dioxygenase_dom"/>
</dbReference>
<dbReference type="InterPro" id="IPR051559">
    <property type="entry name" value="HIF_prolyl_hydroxylases"/>
</dbReference>
<comment type="catalytic activity">
    <reaction evidence="8">
        <text>L-prolyl-[hypoxia-inducible factor alpha subunit] + 2-oxoglutarate + O2 = trans-4-hydroxy-L-prolyl-[hypoxia-inducible factor alpha subunit] + succinate + CO2</text>
        <dbReference type="Rhea" id="RHEA:48400"/>
        <dbReference type="Rhea" id="RHEA-COMP:12093"/>
        <dbReference type="Rhea" id="RHEA-COMP:12094"/>
        <dbReference type="ChEBI" id="CHEBI:15379"/>
        <dbReference type="ChEBI" id="CHEBI:16526"/>
        <dbReference type="ChEBI" id="CHEBI:16810"/>
        <dbReference type="ChEBI" id="CHEBI:30031"/>
        <dbReference type="ChEBI" id="CHEBI:50342"/>
        <dbReference type="ChEBI" id="CHEBI:61965"/>
        <dbReference type="EC" id="1.14.11.29"/>
    </reaction>
</comment>
<dbReference type="PANTHER" id="PTHR12907">
    <property type="entry name" value="EGL NINE HOMOLOG-RELATED"/>
    <property type="match status" value="1"/>
</dbReference>
<dbReference type="GO" id="GO:0071456">
    <property type="term" value="P:cellular response to hypoxia"/>
    <property type="evidence" value="ECO:0007669"/>
    <property type="project" value="TreeGrafter"/>
</dbReference>
<feature type="compositionally biased region" description="Gly residues" evidence="9">
    <location>
        <begin position="274"/>
        <end position="286"/>
    </location>
</feature>
<evidence type="ECO:0000256" key="9">
    <source>
        <dbReference type="SAM" id="MobiDB-lite"/>
    </source>
</evidence>
<evidence type="ECO:0000256" key="8">
    <source>
        <dbReference type="ARBA" id="ARBA00049134"/>
    </source>
</evidence>
<dbReference type="PROSITE" id="PS51471">
    <property type="entry name" value="FE2OG_OXY"/>
    <property type="match status" value="1"/>
</dbReference>
<dbReference type="AlphaFoldDB" id="A0AAJ7WNG4"/>
<dbReference type="SMART" id="SM00702">
    <property type="entry name" value="P4Hc"/>
    <property type="match status" value="1"/>
</dbReference>
<feature type="compositionally biased region" description="Polar residues" evidence="9">
    <location>
        <begin position="719"/>
        <end position="728"/>
    </location>
</feature>
<evidence type="ECO:0000256" key="3">
    <source>
        <dbReference type="ARBA" id="ARBA00022896"/>
    </source>
</evidence>
<feature type="region of interest" description="Disordered" evidence="9">
    <location>
        <begin position="709"/>
        <end position="728"/>
    </location>
</feature>
<keyword evidence="5" id="KW-0560">Oxidoreductase</keyword>
<dbReference type="PANTHER" id="PTHR12907:SF26">
    <property type="entry name" value="HIF PROLYL HYDROXYLASE, ISOFORM C"/>
    <property type="match status" value="1"/>
</dbReference>
<feature type="region of interest" description="Disordered" evidence="9">
    <location>
        <begin position="419"/>
        <end position="472"/>
    </location>
</feature>
<dbReference type="InterPro" id="IPR006620">
    <property type="entry name" value="Pro_4_hyd_alph"/>
</dbReference>
<evidence type="ECO:0000256" key="4">
    <source>
        <dbReference type="ARBA" id="ARBA00022964"/>
    </source>
</evidence>
<feature type="compositionally biased region" description="Acidic residues" evidence="9">
    <location>
        <begin position="40"/>
        <end position="54"/>
    </location>
</feature>
<dbReference type="GO" id="GO:0160082">
    <property type="term" value="F:hypoxia-inducible factor-proline dioxygenase activity"/>
    <property type="evidence" value="ECO:0007669"/>
    <property type="project" value="UniProtKB-EC"/>
</dbReference>
<dbReference type="KEGG" id="pmrn:116939592"/>
<feature type="region of interest" description="Disordered" evidence="9">
    <location>
        <begin position="274"/>
        <end position="379"/>
    </location>
</feature>
<dbReference type="GO" id="GO:0031418">
    <property type="term" value="F:L-ascorbic acid binding"/>
    <property type="evidence" value="ECO:0007669"/>
    <property type="project" value="UniProtKB-KW"/>
</dbReference>
<feature type="compositionally biased region" description="Basic and acidic residues" evidence="9">
    <location>
        <begin position="290"/>
        <end position="324"/>
    </location>
</feature>